<proteinExistence type="predicted"/>
<comment type="pathway">
    <text evidence="2">Phospholipid metabolism; phosphatidylethanolamine biosynthesis; phosphatidylethanolamine from ethanolamine: step 2/3.</text>
</comment>
<evidence type="ECO:0000256" key="4">
    <source>
        <dbReference type="ARBA" id="ARBA00031473"/>
    </source>
</evidence>
<dbReference type="InterPro" id="IPR014729">
    <property type="entry name" value="Rossmann-like_a/b/a_fold"/>
</dbReference>
<dbReference type="GO" id="GO:0006646">
    <property type="term" value="P:phosphatidylethanolamine biosynthetic process"/>
    <property type="evidence" value="ECO:0007669"/>
    <property type="project" value="UniProtKB-UniPathway"/>
</dbReference>
<dbReference type="UniPathway" id="UPA00558">
    <property type="reaction ID" value="UER00742"/>
</dbReference>
<dbReference type="PANTHER" id="PTHR45780">
    <property type="entry name" value="ETHANOLAMINE-PHOSPHATE CYTIDYLYLTRANSFERASE"/>
    <property type="match status" value="1"/>
</dbReference>
<evidence type="ECO:0000256" key="2">
    <source>
        <dbReference type="ARBA" id="ARBA00024191"/>
    </source>
</evidence>
<dbReference type="GO" id="GO:0004306">
    <property type="term" value="F:ethanolamine-phosphate cytidylyltransferase activity"/>
    <property type="evidence" value="ECO:0007669"/>
    <property type="project" value="UniProtKB-EC"/>
</dbReference>
<name>A0A453HQ82_AEGTS</name>
<dbReference type="AlphaFoldDB" id="A0A453HQ82"/>
<dbReference type="NCBIfam" id="TIGR00125">
    <property type="entry name" value="cyt_tran_rel"/>
    <property type="match status" value="1"/>
</dbReference>
<comment type="pathway">
    <text evidence="1">Lipid metabolism.</text>
</comment>
<dbReference type="EC" id="2.7.7.14" evidence="3"/>
<reference evidence="6" key="5">
    <citation type="journal article" date="2021" name="G3 (Bethesda)">
        <title>Aegilops tauschii genome assembly Aet v5.0 features greater sequence contiguity and improved annotation.</title>
        <authorList>
            <person name="Wang L."/>
            <person name="Zhu T."/>
            <person name="Rodriguez J.C."/>
            <person name="Deal K.R."/>
            <person name="Dubcovsky J."/>
            <person name="McGuire P.E."/>
            <person name="Lux T."/>
            <person name="Spannagl M."/>
            <person name="Mayer K.F.X."/>
            <person name="Baldrich P."/>
            <person name="Meyers B.C."/>
            <person name="Huo N."/>
            <person name="Gu Y.Q."/>
            <person name="Zhou H."/>
            <person name="Devos K.M."/>
            <person name="Bennetzen J.L."/>
            <person name="Unver T."/>
            <person name="Budak H."/>
            <person name="Gulick P.J."/>
            <person name="Galiba G."/>
            <person name="Kalapos B."/>
            <person name="Nelson D.R."/>
            <person name="Li P."/>
            <person name="You F.M."/>
            <person name="Luo M.C."/>
            <person name="Dvorak J."/>
        </authorList>
    </citation>
    <scope>NUCLEOTIDE SEQUENCE [LARGE SCALE GENOMIC DNA]</scope>
    <source>
        <strain evidence="6">cv. AL8/78</strain>
    </source>
</reference>
<evidence type="ECO:0000256" key="1">
    <source>
        <dbReference type="ARBA" id="ARBA00005189"/>
    </source>
</evidence>
<feature type="compositionally biased region" description="Basic and acidic residues" evidence="5">
    <location>
        <begin position="31"/>
        <end position="40"/>
    </location>
</feature>
<reference evidence="7" key="1">
    <citation type="journal article" date="2014" name="Science">
        <title>Ancient hybridizations among the ancestral genomes of bread wheat.</title>
        <authorList>
            <consortium name="International Wheat Genome Sequencing Consortium,"/>
            <person name="Marcussen T."/>
            <person name="Sandve S.R."/>
            <person name="Heier L."/>
            <person name="Spannagl M."/>
            <person name="Pfeifer M."/>
            <person name="Jakobsen K.S."/>
            <person name="Wulff B.B."/>
            <person name="Steuernagel B."/>
            <person name="Mayer K.F."/>
            <person name="Olsen O.A."/>
        </authorList>
    </citation>
    <scope>NUCLEOTIDE SEQUENCE [LARGE SCALE GENOMIC DNA]</scope>
    <source>
        <strain evidence="7">cv. AL8/78</strain>
    </source>
</reference>
<protein>
    <recommendedName>
        <fullName evidence="3">ethanolamine-phosphate cytidylyltransferase</fullName>
        <ecNumber evidence="3">2.7.7.14</ecNumber>
    </recommendedName>
    <alternativeName>
        <fullName evidence="4">CTP:phosphoethanolamine cytidylyltransferase</fullName>
    </alternativeName>
</protein>
<keyword evidence="7" id="KW-1185">Reference proteome</keyword>
<dbReference type="EnsemblPlants" id="AET4Gv20260500.19">
    <property type="protein sequence ID" value="AET4Gv20260500.19"/>
    <property type="gene ID" value="AET4Gv20260500"/>
</dbReference>
<feature type="region of interest" description="Disordered" evidence="5">
    <location>
        <begin position="18"/>
        <end position="40"/>
    </location>
</feature>
<dbReference type="Proteomes" id="UP000015105">
    <property type="component" value="Chromosome 4D"/>
</dbReference>
<reference evidence="7" key="2">
    <citation type="journal article" date="2017" name="Nat. Plants">
        <title>The Aegilops tauschii genome reveals multiple impacts of transposons.</title>
        <authorList>
            <person name="Zhao G."/>
            <person name="Zou C."/>
            <person name="Li K."/>
            <person name="Wang K."/>
            <person name="Li T."/>
            <person name="Gao L."/>
            <person name="Zhang X."/>
            <person name="Wang H."/>
            <person name="Yang Z."/>
            <person name="Liu X."/>
            <person name="Jiang W."/>
            <person name="Mao L."/>
            <person name="Kong X."/>
            <person name="Jiao Y."/>
            <person name="Jia J."/>
        </authorList>
    </citation>
    <scope>NUCLEOTIDE SEQUENCE [LARGE SCALE GENOMIC DNA]</scope>
    <source>
        <strain evidence="7">cv. AL8/78</strain>
    </source>
</reference>
<dbReference type="InterPro" id="IPR044608">
    <property type="entry name" value="Ect1/PCYT2"/>
</dbReference>
<evidence type="ECO:0000256" key="3">
    <source>
        <dbReference type="ARBA" id="ARBA00024221"/>
    </source>
</evidence>
<dbReference type="GO" id="GO:0005737">
    <property type="term" value="C:cytoplasm"/>
    <property type="evidence" value="ECO:0007669"/>
    <property type="project" value="TreeGrafter"/>
</dbReference>
<dbReference type="Gene3D" id="3.40.50.620">
    <property type="entry name" value="HUPs"/>
    <property type="match status" value="1"/>
</dbReference>
<evidence type="ECO:0000313" key="7">
    <source>
        <dbReference type="Proteomes" id="UP000015105"/>
    </source>
</evidence>
<reference evidence="6" key="4">
    <citation type="submission" date="2019-03" db="UniProtKB">
        <authorList>
            <consortium name="EnsemblPlants"/>
        </authorList>
    </citation>
    <scope>IDENTIFICATION</scope>
</reference>
<sequence>RQARALGDELVVGVVSDDEITANKGPPVTPLHERSSRIPS</sequence>
<dbReference type="SUPFAM" id="SSF52374">
    <property type="entry name" value="Nucleotidylyl transferase"/>
    <property type="match status" value="1"/>
</dbReference>
<organism evidence="6 7">
    <name type="scientific">Aegilops tauschii subsp. strangulata</name>
    <name type="common">Goatgrass</name>
    <dbReference type="NCBI Taxonomy" id="200361"/>
    <lineage>
        <taxon>Eukaryota</taxon>
        <taxon>Viridiplantae</taxon>
        <taxon>Streptophyta</taxon>
        <taxon>Embryophyta</taxon>
        <taxon>Tracheophyta</taxon>
        <taxon>Spermatophyta</taxon>
        <taxon>Magnoliopsida</taxon>
        <taxon>Liliopsida</taxon>
        <taxon>Poales</taxon>
        <taxon>Poaceae</taxon>
        <taxon>BOP clade</taxon>
        <taxon>Pooideae</taxon>
        <taxon>Triticodae</taxon>
        <taxon>Triticeae</taxon>
        <taxon>Triticinae</taxon>
        <taxon>Aegilops</taxon>
    </lineage>
</organism>
<evidence type="ECO:0000256" key="5">
    <source>
        <dbReference type="SAM" id="MobiDB-lite"/>
    </source>
</evidence>
<dbReference type="Gramene" id="AET4Gv20260500.19">
    <property type="protein sequence ID" value="AET4Gv20260500.19"/>
    <property type="gene ID" value="AET4Gv20260500"/>
</dbReference>
<dbReference type="InterPro" id="IPR004821">
    <property type="entry name" value="Cyt_trans-like"/>
</dbReference>
<reference evidence="6" key="3">
    <citation type="journal article" date="2017" name="Nature">
        <title>Genome sequence of the progenitor of the wheat D genome Aegilops tauschii.</title>
        <authorList>
            <person name="Luo M.C."/>
            <person name="Gu Y.Q."/>
            <person name="Puiu D."/>
            <person name="Wang H."/>
            <person name="Twardziok S.O."/>
            <person name="Deal K.R."/>
            <person name="Huo N."/>
            <person name="Zhu T."/>
            <person name="Wang L."/>
            <person name="Wang Y."/>
            <person name="McGuire P.E."/>
            <person name="Liu S."/>
            <person name="Long H."/>
            <person name="Ramasamy R.K."/>
            <person name="Rodriguez J.C."/>
            <person name="Van S.L."/>
            <person name="Yuan L."/>
            <person name="Wang Z."/>
            <person name="Xia Z."/>
            <person name="Xiao L."/>
            <person name="Anderson O.D."/>
            <person name="Ouyang S."/>
            <person name="Liang Y."/>
            <person name="Zimin A.V."/>
            <person name="Pertea G."/>
            <person name="Qi P."/>
            <person name="Bennetzen J.L."/>
            <person name="Dai X."/>
            <person name="Dawson M.W."/>
            <person name="Muller H.G."/>
            <person name="Kugler K."/>
            <person name="Rivarola-Duarte L."/>
            <person name="Spannagl M."/>
            <person name="Mayer K.F.X."/>
            <person name="Lu F.H."/>
            <person name="Bevan M.W."/>
            <person name="Leroy P."/>
            <person name="Li P."/>
            <person name="You F.M."/>
            <person name="Sun Q."/>
            <person name="Liu Z."/>
            <person name="Lyons E."/>
            <person name="Wicker T."/>
            <person name="Salzberg S.L."/>
            <person name="Devos K.M."/>
            <person name="Dvorak J."/>
        </authorList>
    </citation>
    <scope>NUCLEOTIDE SEQUENCE [LARGE SCALE GENOMIC DNA]</scope>
    <source>
        <strain evidence="6">cv. AL8/78</strain>
    </source>
</reference>
<evidence type="ECO:0000313" key="6">
    <source>
        <dbReference type="EnsemblPlants" id="AET4Gv20260500.19"/>
    </source>
</evidence>
<dbReference type="PANTHER" id="PTHR45780:SF12">
    <property type="entry name" value="ETHANOLAMINE-PHOSPHATE CYTIDYLYLTRANSFERASE"/>
    <property type="match status" value="1"/>
</dbReference>
<accession>A0A453HQ82</accession>